<organism evidence="2 3">
    <name type="scientific">Tritrichomonas musculus</name>
    <dbReference type="NCBI Taxonomy" id="1915356"/>
    <lineage>
        <taxon>Eukaryota</taxon>
        <taxon>Metamonada</taxon>
        <taxon>Parabasalia</taxon>
        <taxon>Tritrichomonadida</taxon>
        <taxon>Tritrichomonadidae</taxon>
        <taxon>Tritrichomonas</taxon>
    </lineage>
</organism>
<gene>
    <name evidence="2" type="ORF">M9Y10_019757</name>
</gene>
<dbReference type="InterPro" id="IPR011990">
    <property type="entry name" value="TPR-like_helical_dom_sf"/>
</dbReference>
<protein>
    <submittedName>
        <fullName evidence="2">Uncharacterized protein</fullName>
    </submittedName>
</protein>
<evidence type="ECO:0000256" key="1">
    <source>
        <dbReference type="ARBA" id="ARBA00038101"/>
    </source>
</evidence>
<comment type="similarity">
    <text evidence="1">Belongs to the sel-1 family.</text>
</comment>
<dbReference type="Proteomes" id="UP001470230">
    <property type="component" value="Unassembled WGS sequence"/>
</dbReference>
<reference evidence="2 3" key="1">
    <citation type="submission" date="2024-04" db="EMBL/GenBank/DDBJ databases">
        <title>Tritrichomonas musculus Genome.</title>
        <authorList>
            <person name="Alves-Ferreira E."/>
            <person name="Grigg M."/>
            <person name="Lorenzi H."/>
            <person name="Galac M."/>
        </authorList>
    </citation>
    <scope>NUCLEOTIDE SEQUENCE [LARGE SCALE GENOMIC DNA]</scope>
    <source>
        <strain evidence="2 3">EAF2021</strain>
    </source>
</reference>
<comment type="caution">
    <text evidence="2">The sequence shown here is derived from an EMBL/GenBank/DDBJ whole genome shotgun (WGS) entry which is preliminary data.</text>
</comment>
<dbReference type="InterPro" id="IPR050767">
    <property type="entry name" value="Sel1_AlgK"/>
</dbReference>
<dbReference type="SMART" id="SM00671">
    <property type="entry name" value="SEL1"/>
    <property type="match status" value="7"/>
</dbReference>
<dbReference type="InterPro" id="IPR006597">
    <property type="entry name" value="Sel1-like"/>
</dbReference>
<proteinExistence type="inferred from homology"/>
<dbReference type="EMBL" id="JAPFFF010000028">
    <property type="protein sequence ID" value="KAK8847174.1"/>
    <property type="molecule type" value="Genomic_DNA"/>
</dbReference>
<sequence length="396" mass="45699">MHYLIIFLLQNLQNQEVGINYLRLAEKQGNPLAYAALGDLYLDGTIEKDVFKARLYYEKLAATNQSLGSQKLGYIYFNGIGVEKDEKKAIQYYELSARLGNSEAQFFLGSLYLSNYFDHPIYSKAISYLQYAAHNQNLDALVKLGKICYFGVGCEINYNLAKEYFEKAANKNNLESIYLLAKMYQNGKGTKVNLQKAIEMYGKCIEIEDDRVENFRLKEKSVIKPIRSSIYFYLSMNDLGLIHITEPFVKDLNLGFKYIKEAGLNEFVHAKNNYGLILKYYNDNPDKAQAIFEEASKKNFCLSDFNIGLLFEEKGQIDESVQFYIKASQHEDVPLMFRNHFIIDERLDISKTFIICLANLKLVVHFLNQSKNDDARQFFIRSLSKLINFAKGTLNQ</sequence>
<dbReference type="PANTHER" id="PTHR11102">
    <property type="entry name" value="SEL-1-LIKE PROTEIN"/>
    <property type="match status" value="1"/>
</dbReference>
<dbReference type="Pfam" id="PF08238">
    <property type="entry name" value="Sel1"/>
    <property type="match status" value="5"/>
</dbReference>
<evidence type="ECO:0000313" key="3">
    <source>
        <dbReference type="Proteomes" id="UP001470230"/>
    </source>
</evidence>
<accession>A0ABR2HHA0</accession>
<keyword evidence="3" id="KW-1185">Reference proteome</keyword>
<name>A0ABR2HHA0_9EUKA</name>
<dbReference type="SUPFAM" id="SSF81901">
    <property type="entry name" value="HCP-like"/>
    <property type="match status" value="2"/>
</dbReference>
<evidence type="ECO:0000313" key="2">
    <source>
        <dbReference type="EMBL" id="KAK8847174.1"/>
    </source>
</evidence>
<dbReference type="PANTHER" id="PTHR11102:SF147">
    <property type="entry name" value="SEL1L ADAPTOR SUBUNIT OF ERAD E3 UBIQUITIN LIGASE"/>
    <property type="match status" value="1"/>
</dbReference>
<dbReference type="Gene3D" id="1.25.40.10">
    <property type="entry name" value="Tetratricopeptide repeat domain"/>
    <property type="match status" value="2"/>
</dbReference>